<keyword evidence="2" id="KW-1185">Reference proteome</keyword>
<name>A0A4C1YC55_EUMVA</name>
<organism evidence="1 2">
    <name type="scientific">Eumeta variegata</name>
    <name type="common">Bagworm moth</name>
    <name type="synonym">Eumeta japonica</name>
    <dbReference type="NCBI Taxonomy" id="151549"/>
    <lineage>
        <taxon>Eukaryota</taxon>
        <taxon>Metazoa</taxon>
        <taxon>Ecdysozoa</taxon>
        <taxon>Arthropoda</taxon>
        <taxon>Hexapoda</taxon>
        <taxon>Insecta</taxon>
        <taxon>Pterygota</taxon>
        <taxon>Neoptera</taxon>
        <taxon>Endopterygota</taxon>
        <taxon>Lepidoptera</taxon>
        <taxon>Glossata</taxon>
        <taxon>Ditrysia</taxon>
        <taxon>Tineoidea</taxon>
        <taxon>Psychidae</taxon>
        <taxon>Oiketicinae</taxon>
        <taxon>Eumeta</taxon>
    </lineage>
</organism>
<gene>
    <name evidence="1" type="ORF">EVAR_48541_1</name>
</gene>
<dbReference type="EMBL" id="BGZK01001131">
    <property type="protein sequence ID" value="GBP72047.1"/>
    <property type="molecule type" value="Genomic_DNA"/>
</dbReference>
<reference evidence="1 2" key="1">
    <citation type="journal article" date="2019" name="Commun. Biol.">
        <title>The bagworm genome reveals a unique fibroin gene that provides high tensile strength.</title>
        <authorList>
            <person name="Kono N."/>
            <person name="Nakamura H."/>
            <person name="Ohtoshi R."/>
            <person name="Tomita M."/>
            <person name="Numata K."/>
            <person name="Arakawa K."/>
        </authorList>
    </citation>
    <scope>NUCLEOTIDE SEQUENCE [LARGE SCALE GENOMIC DNA]</scope>
</reference>
<sequence length="140" mass="15796">MAQIRGLGVEMMEKRKKVLFGTRPYGSKNYIVTWLTESMLNQFQLSTTPPPGCGADFHSTQRRRNIIPNFCSGVFESSIESRGFMKIKYGSDTVDGRSARTSDGARRTPDLWVQYSRRLPPGRGLPINNARSSNVAMYIK</sequence>
<dbReference type="Proteomes" id="UP000299102">
    <property type="component" value="Unassembled WGS sequence"/>
</dbReference>
<protein>
    <submittedName>
        <fullName evidence="1">Uncharacterized protein</fullName>
    </submittedName>
</protein>
<accession>A0A4C1YC55</accession>
<comment type="caution">
    <text evidence="1">The sequence shown here is derived from an EMBL/GenBank/DDBJ whole genome shotgun (WGS) entry which is preliminary data.</text>
</comment>
<evidence type="ECO:0000313" key="2">
    <source>
        <dbReference type="Proteomes" id="UP000299102"/>
    </source>
</evidence>
<proteinExistence type="predicted"/>
<dbReference type="AlphaFoldDB" id="A0A4C1YC55"/>
<evidence type="ECO:0000313" key="1">
    <source>
        <dbReference type="EMBL" id="GBP72047.1"/>
    </source>
</evidence>